<accession>A0AAE6R6Z9</accession>
<organism evidence="2 3">
    <name type="scientific">Artaxa digramma nucleopolyhedrovirus</name>
    <dbReference type="NCBI Taxonomy" id="3070910"/>
    <lineage>
        <taxon>Viruses</taxon>
        <taxon>Viruses incertae sedis</taxon>
        <taxon>Naldaviricetes</taxon>
        <taxon>Lefavirales</taxon>
        <taxon>Baculoviridae</taxon>
        <taxon>Alphabaculovirus</taxon>
        <taxon>Alphabaculovirus ardigrammae</taxon>
    </lineage>
</organism>
<protein>
    <submittedName>
        <fullName evidence="2">Orf110</fullName>
    </submittedName>
</protein>
<feature type="region of interest" description="Disordered" evidence="1">
    <location>
        <begin position="31"/>
        <end position="50"/>
    </location>
</feature>
<feature type="compositionally biased region" description="Polar residues" evidence="1">
    <location>
        <begin position="36"/>
        <end position="47"/>
    </location>
</feature>
<dbReference type="EMBL" id="MN233792">
    <property type="protein sequence ID" value="QHB21769.1"/>
    <property type="molecule type" value="Genomic_DNA"/>
</dbReference>
<gene>
    <name evidence="2" type="primary">orf110</name>
    <name evidence="2" type="ORF">Eudi_ORF110</name>
</gene>
<dbReference type="Proteomes" id="UP000830275">
    <property type="component" value="Segment"/>
</dbReference>
<evidence type="ECO:0000256" key="1">
    <source>
        <dbReference type="SAM" id="MobiDB-lite"/>
    </source>
</evidence>
<name>A0AAE6R6Z9_9ABAC</name>
<reference evidence="2 3" key="1">
    <citation type="journal article" date="2019" name="Viruses">
        <title>Genome Analysis of a Novel Clade II.b Alphabaculovirus Obtained from Artaxa digramma.</title>
        <authorList>
            <person name="Li J."/>
            <person name="Duan X."/>
            <person name="Wang Q."/>
            <person name="Zhang L."/>
            <person name="Deng F."/>
            <person name="Wang H."/>
            <person name="Hu Z."/>
            <person name="Wang M."/>
            <person name="Wang J."/>
        </authorList>
    </citation>
    <scope>NUCLEOTIDE SEQUENCE [LARGE SCALE GENOMIC DNA]</scope>
    <source>
        <strain evidence="2 3">424</strain>
    </source>
</reference>
<keyword evidence="3" id="KW-1185">Reference proteome</keyword>
<sequence>MSVIDNDSRPYNTVSVIDDDDDTKMINFADNDDSMTRTSSPQSVVDTNNEDNEDNAFVNFDRLYVCETVTAIVLNEQNKYCLCLSCFGDLFECRENITTVFRPVKIHTMKMLHECNLCSTTCRQCEKSLVVHSKASTCDSCLSYCLGVYGSRATCQEQDLLIDYSLYYHSEQYECRHGCAH</sequence>
<evidence type="ECO:0000313" key="3">
    <source>
        <dbReference type="Proteomes" id="UP000830275"/>
    </source>
</evidence>
<proteinExistence type="predicted"/>
<evidence type="ECO:0000313" key="2">
    <source>
        <dbReference type="EMBL" id="QHB21769.1"/>
    </source>
</evidence>